<proteinExistence type="predicted"/>
<dbReference type="Proteomes" id="UP000244911">
    <property type="component" value="Unassembled WGS sequence"/>
</dbReference>
<dbReference type="CDD" id="cd01741">
    <property type="entry name" value="GATase1_1"/>
    <property type="match status" value="1"/>
</dbReference>
<feature type="domain" description="Glutamine amidotransferase" evidence="1">
    <location>
        <begin position="68"/>
        <end position="176"/>
    </location>
</feature>
<dbReference type="InterPro" id="IPR029062">
    <property type="entry name" value="Class_I_gatase-like"/>
</dbReference>
<dbReference type="RefSeq" id="WP_108855900.1">
    <property type="nucleotide sequence ID" value="NZ_OMOI01000001.1"/>
</dbReference>
<dbReference type="EC" id="6.3.5.2" evidence="2"/>
<dbReference type="GO" id="GO:0003922">
    <property type="term" value="F:GMP synthase (glutamine-hydrolyzing) activity"/>
    <property type="evidence" value="ECO:0007669"/>
    <property type="project" value="UniProtKB-EC"/>
</dbReference>
<dbReference type="OrthoDB" id="7365442at2"/>
<evidence type="ECO:0000313" key="3">
    <source>
        <dbReference type="Proteomes" id="UP000244911"/>
    </source>
</evidence>
<keyword evidence="2" id="KW-0436">Ligase</keyword>
<dbReference type="EMBL" id="OMOI01000001">
    <property type="protein sequence ID" value="SPF75832.1"/>
    <property type="molecule type" value="Genomic_DNA"/>
</dbReference>
<evidence type="ECO:0000313" key="2">
    <source>
        <dbReference type="EMBL" id="SPF75832.1"/>
    </source>
</evidence>
<sequence>MKIGILQAGHSPDELRDSVGDYGEMFTRLLDGHGFDFQIFSVVDGEFPSGTEDADGWLITGSKHGAYEDHDWIPPLETLIRDIRDAGQPLVGVCFGHQIIAQALGGKVEKFDGGWSVGRTEYDFGDQTMALNAWHQDQVVDLPEGAEIIASTDFCANAAMMIGDKILTIQPHPEFTAPLVAGLIEHRGRGNVPDTLLNAAEDALSTATDNAKFADKMAAILKG</sequence>
<accession>A0A2R8AIF2</accession>
<organism evidence="2 3">
    <name type="scientific">Aliiroseovarius pelagivivens</name>
    <dbReference type="NCBI Taxonomy" id="1639690"/>
    <lineage>
        <taxon>Bacteria</taxon>
        <taxon>Pseudomonadati</taxon>
        <taxon>Pseudomonadota</taxon>
        <taxon>Alphaproteobacteria</taxon>
        <taxon>Rhodobacterales</taxon>
        <taxon>Paracoccaceae</taxon>
        <taxon>Aliiroseovarius</taxon>
    </lineage>
</organism>
<dbReference type="PANTHER" id="PTHR42695">
    <property type="entry name" value="GLUTAMINE AMIDOTRANSFERASE YLR126C-RELATED"/>
    <property type="match status" value="1"/>
</dbReference>
<dbReference type="Gene3D" id="3.40.50.880">
    <property type="match status" value="1"/>
</dbReference>
<dbReference type="PROSITE" id="PS51273">
    <property type="entry name" value="GATASE_TYPE_1"/>
    <property type="match status" value="1"/>
</dbReference>
<dbReference type="Pfam" id="PF00117">
    <property type="entry name" value="GATase"/>
    <property type="match status" value="1"/>
</dbReference>
<dbReference type="AlphaFoldDB" id="A0A2R8AIF2"/>
<reference evidence="2 3" key="1">
    <citation type="submission" date="2018-03" db="EMBL/GenBank/DDBJ databases">
        <authorList>
            <person name="Keele B.F."/>
        </authorList>
    </citation>
    <scope>NUCLEOTIDE SEQUENCE [LARGE SCALE GENOMIC DNA]</scope>
    <source>
        <strain evidence="2 3">CECT 8811</strain>
    </source>
</reference>
<evidence type="ECO:0000259" key="1">
    <source>
        <dbReference type="Pfam" id="PF00117"/>
    </source>
</evidence>
<dbReference type="InterPro" id="IPR017926">
    <property type="entry name" value="GATASE"/>
</dbReference>
<dbReference type="InterPro" id="IPR044992">
    <property type="entry name" value="ChyE-like"/>
</dbReference>
<name>A0A2R8AIF2_9RHOB</name>
<dbReference type="GO" id="GO:0005829">
    <property type="term" value="C:cytosol"/>
    <property type="evidence" value="ECO:0007669"/>
    <property type="project" value="TreeGrafter"/>
</dbReference>
<gene>
    <name evidence="2" type="primary">guaA_1</name>
    <name evidence="2" type="ORF">ALP8811_00826</name>
</gene>
<dbReference type="SUPFAM" id="SSF52317">
    <property type="entry name" value="Class I glutamine amidotransferase-like"/>
    <property type="match status" value="1"/>
</dbReference>
<protein>
    <submittedName>
        <fullName evidence="2">GMP synthase [glutamine-hydrolyzing]</fullName>
        <ecNumber evidence="2">6.3.5.2</ecNumber>
    </submittedName>
</protein>
<dbReference type="PANTHER" id="PTHR42695:SF5">
    <property type="entry name" value="GLUTAMINE AMIDOTRANSFERASE YLR126C-RELATED"/>
    <property type="match status" value="1"/>
</dbReference>
<keyword evidence="3" id="KW-1185">Reference proteome</keyword>